<evidence type="ECO:0000256" key="1">
    <source>
        <dbReference type="ARBA" id="ARBA00022490"/>
    </source>
</evidence>
<dbReference type="Gene3D" id="3.30.230.10">
    <property type="match status" value="1"/>
</dbReference>
<evidence type="ECO:0000256" key="3">
    <source>
        <dbReference type="ARBA" id="ARBA00022679"/>
    </source>
</evidence>
<sequence length="281" mass="29962">MAKRNAFAPGKIILSGEYAVVFGYPGIAVPSSAGVEATFEEDALCKGIEIAESDANDAVRAYTEKIVAACRKNKPNLRGQLSIRSAIPFGKGLGSSTALVIAITRVLIGEDARETALTIEDALNPRHSGLDFNTILENHPILFRKGATPKHVDLPSVQLQNFTLIDTGLPNESTAQLVAWMQKREKEIKGPLNAIGNCTERLMQGEALDIVMRDHHKAQVALGVVPPKVQELIAEIESAGGSAKVIGAGARTGGAGMVLAIGNQERIRNIDKQKSLPTMLP</sequence>
<dbReference type="PRINTS" id="PR00959">
    <property type="entry name" value="MEVGALKINASE"/>
</dbReference>
<name>A0A1F6F3Q2_9BACT</name>
<dbReference type="GO" id="GO:0019287">
    <property type="term" value="P:isopentenyl diphosphate biosynthetic process, mevalonate pathway"/>
    <property type="evidence" value="ECO:0007669"/>
    <property type="project" value="UniProtKB-UniPathway"/>
</dbReference>
<dbReference type="Proteomes" id="UP000177372">
    <property type="component" value="Unassembled WGS sequence"/>
</dbReference>
<dbReference type="InterPro" id="IPR006205">
    <property type="entry name" value="Mev_gal_kin"/>
</dbReference>
<dbReference type="Pfam" id="PF00288">
    <property type="entry name" value="GHMP_kinases_N"/>
    <property type="match status" value="1"/>
</dbReference>
<dbReference type="AlphaFoldDB" id="A0A1F6F3Q2"/>
<dbReference type="InterPro" id="IPR006204">
    <property type="entry name" value="GHMP_kinase_N_dom"/>
</dbReference>
<dbReference type="UniPathway" id="UPA00057">
    <property type="reaction ID" value="UER00098"/>
</dbReference>
<dbReference type="GO" id="GO:0005524">
    <property type="term" value="F:ATP binding"/>
    <property type="evidence" value="ECO:0007669"/>
    <property type="project" value="UniProtKB-KW"/>
</dbReference>
<evidence type="ECO:0000256" key="4">
    <source>
        <dbReference type="ARBA" id="ARBA00022741"/>
    </source>
</evidence>
<comment type="pathway">
    <text evidence="9">Isoprenoid biosynthesis; isopentenyl diphosphate biosynthesis via mevalonate pathway; isopentenyl diphosphate from (R)-mevalonate: step 1/3.</text>
</comment>
<evidence type="ECO:0000313" key="12">
    <source>
        <dbReference type="Proteomes" id="UP000177372"/>
    </source>
</evidence>
<dbReference type="SUPFAM" id="SSF54211">
    <property type="entry name" value="Ribosomal protein S5 domain 2-like"/>
    <property type="match status" value="1"/>
</dbReference>
<keyword evidence="1" id="KW-0963">Cytoplasm</keyword>
<dbReference type="EMBL" id="MFLZ01000006">
    <property type="protein sequence ID" value="OGG80497.1"/>
    <property type="molecule type" value="Genomic_DNA"/>
</dbReference>
<reference evidence="11 12" key="1">
    <citation type="journal article" date="2016" name="Nat. Commun.">
        <title>Thousands of microbial genomes shed light on interconnected biogeochemical processes in an aquifer system.</title>
        <authorList>
            <person name="Anantharaman K."/>
            <person name="Brown C.T."/>
            <person name="Hug L.A."/>
            <person name="Sharon I."/>
            <person name="Castelle C.J."/>
            <person name="Probst A.J."/>
            <person name="Thomas B.C."/>
            <person name="Singh A."/>
            <person name="Wilkins M.J."/>
            <person name="Karaoz U."/>
            <person name="Brodie E.L."/>
            <person name="Williams K.H."/>
            <person name="Hubbard S.S."/>
            <person name="Banfield J.F."/>
        </authorList>
    </citation>
    <scope>NUCLEOTIDE SEQUENCE [LARGE SCALE GENOMIC DNA]</scope>
</reference>
<keyword evidence="5" id="KW-0418">Kinase</keyword>
<keyword evidence="4" id="KW-0547">Nucleotide-binding</keyword>
<protein>
    <recommendedName>
        <fullName evidence="10">GHMP kinase N-terminal domain-containing protein</fullName>
    </recommendedName>
</protein>
<keyword evidence="7" id="KW-0460">Magnesium</keyword>
<keyword evidence="8" id="KW-0443">Lipid metabolism</keyword>
<accession>A0A1F6F3Q2</accession>
<evidence type="ECO:0000256" key="9">
    <source>
        <dbReference type="ARBA" id="ARBA00029438"/>
    </source>
</evidence>
<evidence type="ECO:0000256" key="5">
    <source>
        <dbReference type="ARBA" id="ARBA00022777"/>
    </source>
</evidence>
<dbReference type="InterPro" id="IPR036554">
    <property type="entry name" value="GHMP_kinase_C_sf"/>
</dbReference>
<dbReference type="SUPFAM" id="SSF55060">
    <property type="entry name" value="GHMP Kinase, C-terminal domain"/>
    <property type="match status" value="1"/>
</dbReference>
<gene>
    <name evidence="11" type="ORF">A3A39_00245</name>
</gene>
<evidence type="ECO:0000256" key="2">
    <source>
        <dbReference type="ARBA" id="ARBA00022516"/>
    </source>
</evidence>
<comment type="caution">
    <text evidence="11">The sequence shown here is derived from an EMBL/GenBank/DDBJ whole genome shotgun (WGS) entry which is preliminary data.</text>
</comment>
<keyword evidence="6" id="KW-0067">ATP-binding</keyword>
<proteinExistence type="predicted"/>
<dbReference type="InterPro" id="IPR014721">
    <property type="entry name" value="Ribsml_uS5_D2-typ_fold_subgr"/>
</dbReference>
<organism evidence="11 12">
    <name type="scientific">Candidatus Kaiserbacteria bacterium RIFCSPLOWO2_01_FULL_54_13</name>
    <dbReference type="NCBI Taxonomy" id="1798512"/>
    <lineage>
        <taxon>Bacteria</taxon>
        <taxon>Candidatus Kaiseribacteriota</taxon>
    </lineage>
</organism>
<evidence type="ECO:0000256" key="8">
    <source>
        <dbReference type="ARBA" id="ARBA00023098"/>
    </source>
</evidence>
<dbReference type="InterPro" id="IPR020568">
    <property type="entry name" value="Ribosomal_Su5_D2-typ_SF"/>
</dbReference>
<evidence type="ECO:0000313" key="11">
    <source>
        <dbReference type="EMBL" id="OGG80497.1"/>
    </source>
</evidence>
<dbReference type="Gene3D" id="3.30.70.890">
    <property type="entry name" value="GHMP kinase, C-terminal domain"/>
    <property type="match status" value="1"/>
</dbReference>
<dbReference type="GO" id="GO:0004496">
    <property type="term" value="F:mevalonate kinase activity"/>
    <property type="evidence" value="ECO:0007669"/>
    <property type="project" value="InterPro"/>
</dbReference>
<dbReference type="PANTHER" id="PTHR43290">
    <property type="entry name" value="MEVALONATE KINASE"/>
    <property type="match status" value="1"/>
</dbReference>
<evidence type="ECO:0000256" key="7">
    <source>
        <dbReference type="ARBA" id="ARBA00022842"/>
    </source>
</evidence>
<evidence type="ECO:0000256" key="6">
    <source>
        <dbReference type="ARBA" id="ARBA00022840"/>
    </source>
</evidence>
<keyword evidence="2" id="KW-0444">Lipid biosynthesis</keyword>
<dbReference type="GO" id="GO:0005829">
    <property type="term" value="C:cytosol"/>
    <property type="evidence" value="ECO:0007669"/>
    <property type="project" value="TreeGrafter"/>
</dbReference>
<evidence type="ECO:0000259" key="10">
    <source>
        <dbReference type="Pfam" id="PF00288"/>
    </source>
</evidence>
<dbReference type="STRING" id="1798512.A3A39_00245"/>
<feature type="domain" description="GHMP kinase N-terminal" evidence="10">
    <location>
        <begin position="66"/>
        <end position="107"/>
    </location>
</feature>
<keyword evidence="3" id="KW-0808">Transferase</keyword>
<dbReference type="PANTHER" id="PTHR43290:SF2">
    <property type="entry name" value="MEVALONATE KINASE"/>
    <property type="match status" value="1"/>
</dbReference>